<keyword evidence="1" id="KW-1133">Transmembrane helix</keyword>
<keyword evidence="1" id="KW-0472">Membrane</keyword>
<dbReference type="Proteomes" id="UP001208938">
    <property type="component" value="Unassembled WGS sequence"/>
</dbReference>
<proteinExistence type="predicted"/>
<comment type="caution">
    <text evidence="2">The sequence shown here is derived from an EMBL/GenBank/DDBJ whole genome shotgun (WGS) entry which is preliminary data.</text>
</comment>
<evidence type="ECO:0000313" key="2">
    <source>
        <dbReference type="EMBL" id="MCW1933295.1"/>
    </source>
</evidence>
<organism evidence="2 3">
    <name type="scientific">Pararhodobacter zhoushanensis</name>
    <dbReference type="NCBI Taxonomy" id="2479545"/>
    <lineage>
        <taxon>Bacteria</taxon>
        <taxon>Pseudomonadati</taxon>
        <taxon>Pseudomonadota</taxon>
        <taxon>Alphaproteobacteria</taxon>
        <taxon>Rhodobacterales</taxon>
        <taxon>Paracoccaceae</taxon>
        <taxon>Pararhodobacter</taxon>
    </lineage>
</organism>
<evidence type="ECO:0000313" key="3">
    <source>
        <dbReference type="Proteomes" id="UP001208938"/>
    </source>
</evidence>
<dbReference type="RefSeq" id="WP_264506221.1">
    <property type="nucleotide sequence ID" value="NZ_JAPDFL010000001.1"/>
</dbReference>
<gene>
    <name evidence="2" type="ORF">OKW52_13750</name>
</gene>
<dbReference type="NCBIfam" id="NF033773">
    <property type="entry name" value="tellur_TrgA"/>
    <property type="match status" value="1"/>
</dbReference>
<feature type="transmembrane region" description="Helical" evidence="1">
    <location>
        <begin position="36"/>
        <end position="53"/>
    </location>
</feature>
<protein>
    <submittedName>
        <fullName evidence="2">TrgA family protein</fullName>
    </submittedName>
</protein>
<name>A0ABT3H0N6_9RHOB</name>
<keyword evidence="3" id="KW-1185">Reference proteome</keyword>
<reference evidence="2 3" key="1">
    <citation type="submission" date="2022-10" db="EMBL/GenBank/DDBJ databases">
        <title>Pararhodobacter sp. nov., isolated from marine algae.</title>
        <authorList>
            <person name="Choi B.J."/>
            <person name="Kim J.M."/>
            <person name="Lee J.K."/>
            <person name="Choi D.G."/>
            <person name="Jeon C.O."/>
        </authorList>
    </citation>
    <scope>NUCLEOTIDE SEQUENCE [LARGE SCALE GENOMIC DNA]</scope>
    <source>
        <strain evidence="2 3">ZQ420</strain>
    </source>
</reference>
<feature type="transmembrane region" description="Helical" evidence="1">
    <location>
        <begin position="60"/>
        <end position="85"/>
    </location>
</feature>
<sequence>MFTLIRPLAGLLLAVFAGYCATVYEPLYRPDANLGNFPIWAAAIAFVVGWVFLGGRIGRALWFSIYVGVQSVGLAALTIGAVMGVREVFILGYRRRYPEVMDAINGYFDILADWFGKALDRDFLILLGAGGVVLGLVLHALMSALERRRNDR</sequence>
<dbReference type="EMBL" id="JAPDFL010000001">
    <property type="protein sequence ID" value="MCW1933295.1"/>
    <property type="molecule type" value="Genomic_DNA"/>
</dbReference>
<dbReference type="InterPro" id="IPR047784">
    <property type="entry name" value="TrgA"/>
</dbReference>
<feature type="transmembrane region" description="Helical" evidence="1">
    <location>
        <begin position="123"/>
        <end position="145"/>
    </location>
</feature>
<accession>A0ABT3H0N6</accession>
<evidence type="ECO:0000256" key="1">
    <source>
        <dbReference type="SAM" id="Phobius"/>
    </source>
</evidence>
<keyword evidence="1" id="KW-0812">Transmembrane</keyword>